<gene>
    <name evidence="2" type="ORF">GTPT_2519</name>
</gene>
<reference evidence="2 3" key="1">
    <citation type="submission" date="2014-05" db="EMBL/GenBank/DDBJ databases">
        <title>ATOL: Assembling a taxonomically balanced genome-scale reconstruction of the evolutionary history of the Enterobacteriaceae.</title>
        <authorList>
            <person name="Plunkett G.III."/>
            <person name="Neeno-Eckwall E.C."/>
            <person name="Glasner J.D."/>
            <person name="Perna N.T."/>
        </authorList>
    </citation>
    <scope>NUCLEOTIDE SEQUENCE [LARGE SCALE GENOMIC DNA]</scope>
    <source>
        <strain evidence="2 3">ATCC 33301</strain>
    </source>
</reference>
<dbReference type="Pfam" id="PF05954">
    <property type="entry name" value="Phage_GPD"/>
    <property type="match status" value="1"/>
</dbReference>
<dbReference type="RefSeq" id="WP_029990109.1">
    <property type="nucleotide sequence ID" value="NZ_ATMJ01000016.1"/>
</dbReference>
<dbReference type="Proteomes" id="UP000028602">
    <property type="component" value="Unassembled WGS sequence"/>
</dbReference>
<protein>
    <submittedName>
        <fullName evidence="2">Phage late control gene D protein</fullName>
    </submittedName>
</protein>
<dbReference type="AlphaFoldDB" id="A0A085JCY3"/>
<dbReference type="OrthoDB" id="4070623at2"/>
<keyword evidence="3" id="KW-1185">Reference proteome</keyword>
<comment type="caution">
    <text evidence="2">The sequence shown here is derived from an EMBL/GenBank/DDBJ whole genome shotgun (WGS) entry which is preliminary data.</text>
</comment>
<dbReference type="EMBL" id="JMPR01000038">
    <property type="protein sequence ID" value="KFD18329.1"/>
    <property type="molecule type" value="Genomic_DNA"/>
</dbReference>
<evidence type="ECO:0000313" key="3">
    <source>
        <dbReference type="Proteomes" id="UP000028602"/>
    </source>
</evidence>
<evidence type="ECO:0000256" key="1">
    <source>
        <dbReference type="SAM" id="MobiDB-lite"/>
    </source>
</evidence>
<organism evidence="2 3">
    <name type="scientific">Tatumella ptyseos ATCC 33301</name>
    <dbReference type="NCBI Taxonomy" id="1005995"/>
    <lineage>
        <taxon>Bacteria</taxon>
        <taxon>Pseudomonadati</taxon>
        <taxon>Pseudomonadota</taxon>
        <taxon>Gammaproteobacteria</taxon>
        <taxon>Enterobacterales</taxon>
        <taxon>Erwiniaceae</taxon>
        <taxon>Tatumella</taxon>
    </lineage>
</organism>
<sequence length="368" mass="39499">MDTSPAEFCYVPAFRILAEGKDITAALQQRLTGLTLTDNGGTTARSDELKITLLSETLKLPPKGARLRVALGFNRELTDKGWYVVCGVASSGPPRSLTLYATAAPMNAARQPGDVLSQKTRSWEDMTVESLVRTVAASHGLIPRVAQSLASKRTGHIDQIAESDANLLSRIASRMNAVSKPSGGYWLFLGQGAALTASGKKRATAVLTPDLVSRWTYSEGERGSTRATGEKNAGPPGSIGVRYYDETDGRTRTATADHQGPPSQYPYTQPASSQALQKVARGKMQAARNARKMSLSGPCTPELLALTAESRVQTRGFGEREDTDWLTESLIFSLTPAGLSYSINLVKDTAATKVSPKKQQNNGPDYFG</sequence>
<dbReference type="SUPFAM" id="SSF69279">
    <property type="entry name" value="Phage tail proteins"/>
    <property type="match status" value="1"/>
</dbReference>
<proteinExistence type="predicted"/>
<accession>A0A085JCY3</accession>
<feature type="region of interest" description="Disordered" evidence="1">
    <location>
        <begin position="218"/>
        <end position="239"/>
    </location>
</feature>
<name>A0A085JCY3_9GAMM</name>
<dbReference type="eggNOG" id="COG3500">
    <property type="taxonomic scope" value="Bacteria"/>
</dbReference>
<evidence type="ECO:0000313" key="2">
    <source>
        <dbReference type="EMBL" id="KFD18329.1"/>
    </source>
</evidence>